<proteinExistence type="inferred from homology"/>
<dbReference type="InterPro" id="IPR021144">
    <property type="entry name" value="UPF0597"/>
</dbReference>
<reference evidence="4" key="2">
    <citation type="submission" date="2023-06" db="EMBL/GenBank/DDBJ databases">
        <title>Identification and characterization of horizontal gene transfer across gut microbiota members of farm animals based on homology search.</title>
        <authorList>
            <person name="Zeman M."/>
            <person name="Kubasova T."/>
            <person name="Jahodarova E."/>
            <person name="Nykrynova M."/>
            <person name="Rychlik I."/>
        </authorList>
    </citation>
    <scope>NUCLEOTIDE SEQUENCE [LARGE SCALE GENOMIC DNA]</scope>
    <source>
        <strain evidence="4">153_Feed</strain>
    </source>
</reference>
<reference evidence="3 4" key="3">
    <citation type="submission" date="2023-06" db="EMBL/GenBank/DDBJ databases">
        <authorList>
            <person name="Zeman M."/>
            <person name="Kubasova T."/>
            <person name="Jahodarova E."/>
            <person name="Nykrynova M."/>
            <person name="Rychlik I."/>
        </authorList>
    </citation>
    <scope>NUCLEOTIDE SEQUENCE [LARGE SCALE GENOMIC DNA]</scope>
    <source>
        <strain evidence="3 4">153_Feed</strain>
    </source>
</reference>
<reference evidence="3 4" key="1">
    <citation type="submission" date="2023-06" db="EMBL/GenBank/DDBJ databases">
        <title>Identification and characterization of horizontal gene transfer across gut microbiota members of farm animals based on homology search.</title>
        <authorList>
            <person name="Schwarzerova J."/>
            <person name="Nykrynova M."/>
            <person name="Jureckova K."/>
            <person name="Cejkova D."/>
            <person name="Rychlik I."/>
        </authorList>
    </citation>
    <scope>NUCLEOTIDE SEQUENCE [LARGE SCALE GENOMIC DNA]</scope>
    <source>
        <strain evidence="3 4">153_Feed</strain>
    </source>
</reference>
<dbReference type="EMBL" id="JAUDEA010000004">
    <property type="protein sequence ID" value="MDM8270864.1"/>
    <property type="molecule type" value="Genomic_DNA"/>
</dbReference>
<dbReference type="Pfam" id="PF03313">
    <property type="entry name" value="SDH_alpha"/>
    <property type="match status" value="1"/>
</dbReference>
<dbReference type="InterPro" id="IPR005130">
    <property type="entry name" value="Ser_deHydtase-like_asu"/>
</dbReference>
<evidence type="ECO:0000259" key="2">
    <source>
        <dbReference type="Pfam" id="PF03313"/>
    </source>
</evidence>
<dbReference type="HAMAP" id="MF_01845">
    <property type="entry name" value="UPF0597"/>
    <property type="match status" value="1"/>
</dbReference>
<protein>
    <recommendedName>
        <fullName evidence="1">UPF0597 protein QUW25_04145</fullName>
    </recommendedName>
</protein>
<dbReference type="PANTHER" id="PTHR30501">
    <property type="entry name" value="UPF0597 PROTEIN YHAM"/>
    <property type="match status" value="1"/>
</dbReference>
<feature type="domain" description="Serine dehydratase-like alpha subunit" evidence="2">
    <location>
        <begin position="82"/>
        <end position="416"/>
    </location>
</feature>
<keyword evidence="4" id="KW-1185">Reference proteome</keyword>
<organism evidence="3 4">
    <name type="scientific">Thermophilibacter provencensis</name>
    <dbReference type="NCBI Taxonomy" id="1852386"/>
    <lineage>
        <taxon>Bacteria</taxon>
        <taxon>Bacillati</taxon>
        <taxon>Actinomycetota</taxon>
        <taxon>Coriobacteriia</taxon>
        <taxon>Coriobacteriales</taxon>
        <taxon>Atopobiaceae</taxon>
        <taxon>Thermophilibacter</taxon>
    </lineage>
</organism>
<evidence type="ECO:0000256" key="1">
    <source>
        <dbReference type="HAMAP-Rule" id="MF_01845"/>
    </source>
</evidence>
<dbReference type="GO" id="GO:0003941">
    <property type="term" value="F:L-serine ammonia-lyase activity"/>
    <property type="evidence" value="ECO:0007669"/>
    <property type="project" value="UniProtKB-EC"/>
</dbReference>
<accession>A0ABT7V4F5</accession>
<comment type="caution">
    <text evidence="3">The sequence shown here is derived from an EMBL/GenBank/DDBJ whole genome shotgun (WGS) entry which is preliminary data.</text>
</comment>
<dbReference type="PANTHER" id="PTHR30501:SF2">
    <property type="entry name" value="UPF0597 PROTEIN YHAM"/>
    <property type="match status" value="1"/>
</dbReference>
<keyword evidence="3" id="KW-0456">Lyase</keyword>
<dbReference type="PIRSF" id="PIRSF006054">
    <property type="entry name" value="UCP006054"/>
    <property type="match status" value="1"/>
</dbReference>
<sequence>MVDFIELLKKEVVPAEGCTEPIAVAYAVSIAAEQLDGTPKDIRLKLSANIIKNALGVGIPGTGMVGIEIAAALGAVVRQSNKKLEVLSGFTPEHLEAAKALVDAHAIRVEQKATSEALYIEALLTDGADSSRVVIMRDHTNVVRVEKNGEVLVDEPVSVGSGADDAHEGLTVDAIYEFATTTPFEDIKFILDCVPLNTRVSEEGLSGEYGLEVGKRIGAGADRRGALLNNATLRLMSVTAAASDARMGGCPLSVMTCGGSGNQGIASSLPIIELARILGSSDEDLARALVLSDLVVLHIKEYMGRLSPLCGSGIAGGTGSCCGITFLQGGGLREIKYAINNMLATLQGMICDGAKATCALKIAAGTNSAIQCSTLALADISPTSKDGIIFDDAEETIKNTGKLMREGFAQTDEAILSIMLAKQLESK</sequence>
<evidence type="ECO:0000313" key="4">
    <source>
        <dbReference type="Proteomes" id="UP001529256"/>
    </source>
</evidence>
<dbReference type="Proteomes" id="UP001529256">
    <property type="component" value="Unassembled WGS sequence"/>
</dbReference>
<dbReference type="RefSeq" id="WP_289510957.1">
    <property type="nucleotide sequence ID" value="NZ_JAUDEA010000004.1"/>
</dbReference>
<gene>
    <name evidence="3" type="ORF">QUW25_04145</name>
</gene>
<comment type="similarity">
    <text evidence="1">Belongs to the UPF0597 family.</text>
</comment>
<evidence type="ECO:0000313" key="3">
    <source>
        <dbReference type="EMBL" id="MDM8270864.1"/>
    </source>
</evidence>
<name>A0ABT7V4F5_9ACTN</name>